<dbReference type="Proteomes" id="UP000193144">
    <property type="component" value="Unassembled WGS sequence"/>
</dbReference>
<feature type="transmembrane region" description="Helical" evidence="15">
    <location>
        <begin position="277"/>
        <end position="297"/>
    </location>
</feature>
<comment type="similarity">
    <text evidence="4">Belongs to the RBT5 family.</text>
</comment>
<keyword evidence="7 15" id="KW-0812">Transmembrane</keyword>
<name>A0A1Y1Y7Q7_9PLEO</name>
<evidence type="ECO:0000259" key="17">
    <source>
        <dbReference type="SMART" id="SM00747"/>
    </source>
</evidence>
<organism evidence="18 19">
    <name type="scientific">Clohesyomyces aquaticus</name>
    <dbReference type="NCBI Taxonomy" id="1231657"/>
    <lineage>
        <taxon>Eukaryota</taxon>
        <taxon>Fungi</taxon>
        <taxon>Dikarya</taxon>
        <taxon>Ascomycota</taxon>
        <taxon>Pezizomycotina</taxon>
        <taxon>Dothideomycetes</taxon>
        <taxon>Pleosporomycetidae</taxon>
        <taxon>Pleosporales</taxon>
        <taxon>Lindgomycetaceae</taxon>
        <taxon>Clohesyomyces</taxon>
    </lineage>
</organism>
<proteinExistence type="inferred from homology"/>
<dbReference type="STRING" id="1231657.A0A1Y1Y7Q7"/>
<evidence type="ECO:0000256" key="10">
    <source>
        <dbReference type="ARBA" id="ARBA00023136"/>
    </source>
</evidence>
<sequence length="530" mass="58856">MRAWAVLGAATLSLLSCVHAQNSTELLAEALTTLPKCALQCMISSVSKSTCELSDFYCISRNKQLNDQMTTCIKSSCTIRESLTAKNFSETAFGGPKRDHTHLVSYTGLIAGGVAVLAVILRTFARLPCCGGTWGLDDWAILVAMMPVLPLTGLSLVLAHDGLGKDMWTVPFDKITHILFIYYFDECFYLSSIALTKISILLFYLRIFPERRFLTALQCLPVHLAWERWDGEHTGKCINLNAEGWTSAAFNIIFDLVVICLPMREMSKLAMSRRKKAGIMLMFLGGGFVTVVSMLRLKWMIQFANTENVTWDYTPVGYWSTLEVHVGIVIACLPALRSLQHRLFPSTKRTTSYYNQDAAGYGYNSKGGSPYPSISKFGKNRSHVTTGASQASMIKSRDKSKTDKEFIQLDEYEIQLGGGMGDQGRRTEKQPRGTNTTAVEHGVVNEDDMAFLTSPCKIPPPSSSPPKHGNPSGYAQDSLTALPQVIMVKKEYNVRVESDRESISPITTRQSEEAGRDHWKKEDKLYKGVG</sequence>
<dbReference type="GO" id="GO:0005576">
    <property type="term" value="C:extracellular region"/>
    <property type="evidence" value="ECO:0007669"/>
    <property type="project" value="UniProtKB-SubCell"/>
</dbReference>
<feature type="region of interest" description="Disordered" evidence="14">
    <location>
        <begin position="453"/>
        <end position="476"/>
    </location>
</feature>
<evidence type="ECO:0000256" key="2">
    <source>
        <dbReference type="ARBA" id="ARBA00004589"/>
    </source>
</evidence>
<evidence type="ECO:0000256" key="3">
    <source>
        <dbReference type="ARBA" id="ARBA00004613"/>
    </source>
</evidence>
<dbReference type="InterPro" id="IPR008427">
    <property type="entry name" value="Extracellular_membr_CFEM_dom"/>
</dbReference>
<evidence type="ECO:0000256" key="5">
    <source>
        <dbReference type="ARBA" id="ARBA00022525"/>
    </source>
</evidence>
<accession>A0A1Y1Y7Q7</accession>
<gene>
    <name evidence="18" type="ORF">BCR34DRAFT_608475</name>
</gene>
<evidence type="ECO:0000256" key="8">
    <source>
        <dbReference type="ARBA" id="ARBA00022729"/>
    </source>
</evidence>
<evidence type="ECO:0000256" key="4">
    <source>
        <dbReference type="ARBA" id="ARBA00010031"/>
    </source>
</evidence>
<comment type="subcellular location">
    <subcellularLocation>
        <location evidence="2">Membrane</location>
        <topology evidence="2">Lipid-anchor</topology>
        <topology evidence="2">GPI-anchor</topology>
    </subcellularLocation>
    <subcellularLocation>
        <location evidence="1">Membrane</location>
        <topology evidence="1">Multi-pass membrane protein</topology>
    </subcellularLocation>
    <subcellularLocation>
        <location evidence="3">Secreted</location>
    </subcellularLocation>
</comment>
<dbReference type="PANTHER" id="PTHR33048:SF160">
    <property type="entry name" value="SAT4 FAMILY MEMBRANE PROTEIN"/>
    <property type="match status" value="1"/>
</dbReference>
<evidence type="ECO:0000256" key="15">
    <source>
        <dbReference type="SAM" id="Phobius"/>
    </source>
</evidence>
<dbReference type="EMBL" id="MCFA01000329">
    <property type="protein sequence ID" value="ORX93766.1"/>
    <property type="molecule type" value="Genomic_DNA"/>
</dbReference>
<dbReference type="PANTHER" id="PTHR33048">
    <property type="entry name" value="PTH11-LIKE INTEGRAL MEMBRANE PROTEIN (AFU_ORTHOLOGUE AFUA_5G11245)"/>
    <property type="match status" value="1"/>
</dbReference>
<feature type="transmembrane region" description="Helical" evidence="15">
    <location>
        <begin position="103"/>
        <end position="127"/>
    </location>
</feature>
<dbReference type="OrthoDB" id="5378633at2759"/>
<evidence type="ECO:0000313" key="18">
    <source>
        <dbReference type="EMBL" id="ORX93766.1"/>
    </source>
</evidence>
<keyword evidence="8 16" id="KW-0732">Signal</keyword>
<dbReference type="SMART" id="SM00747">
    <property type="entry name" value="CFEM"/>
    <property type="match status" value="1"/>
</dbReference>
<evidence type="ECO:0000256" key="14">
    <source>
        <dbReference type="SAM" id="MobiDB-lite"/>
    </source>
</evidence>
<evidence type="ECO:0000256" key="13">
    <source>
        <dbReference type="ARBA" id="ARBA00038359"/>
    </source>
</evidence>
<feature type="region of interest" description="Disordered" evidence="14">
    <location>
        <begin position="497"/>
        <end position="530"/>
    </location>
</feature>
<protein>
    <recommendedName>
        <fullName evidence="17">CFEM domain-containing protein</fullName>
    </recommendedName>
</protein>
<evidence type="ECO:0000313" key="19">
    <source>
        <dbReference type="Proteomes" id="UP000193144"/>
    </source>
</evidence>
<dbReference type="InterPro" id="IPR052337">
    <property type="entry name" value="SAT4-like"/>
</dbReference>
<evidence type="ECO:0000256" key="6">
    <source>
        <dbReference type="ARBA" id="ARBA00022622"/>
    </source>
</evidence>
<feature type="signal peptide" evidence="16">
    <location>
        <begin position="1"/>
        <end position="20"/>
    </location>
</feature>
<keyword evidence="5" id="KW-0964">Secreted</keyword>
<dbReference type="AlphaFoldDB" id="A0A1Y1Y7Q7"/>
<feature type="compositionally biased region" description="Basic and acidic residues" evidence="14">
    <location>
        <begin position="510"/>
        <end position="530"/>
    </location>
</feature>
<feature type="chain" id="PRO_5012756443" description="CFEM domain-containing protein" evidence="16">
    <location>
        <begin position="21"/>
        <end position="530"/>
    </location>
</feature>
<evidence type="ECO:0000256" key="1">
    <source>
        <dbReference type="ARBA" id="ARBA00004141"/>
    </source>
</evidence>
<keyword evidence="6" id="KW-0325">Glycoprotein</keyword>
<comment type="similarity">
    <text evidence="13">Belongs to the SAT4 family.</text>
</comment>
<keyword evidence="6" id="KW-0336">GPI-anchor</keyword>
<dbReference type="Pfam" id="PF05730">
    <property type="entry name" value="CFEM"/>
    <property type="match status" value="1"/>
</dbReference>
<feature type="transmembrane region" description="Helical" evidence="15">
    <location>
        <begin position="139"/>
        <end position="160"/>
    </location>
</feature>
<dbReference type="Pfam" id="PF20684">
    <property type="entry name" value="Fung_rhodopsin"/>
    <property type="match status" value="1"/>
</dbReference>
<evidence type="ECO:0000256" key="9">
    <source>
        <dbReference type="ARBA" id="ARBA00022989"/>
    </source>
</evidence>
<dbReference type="GO" id="GO:0098552">
    <property type="term" value="C:side of membrane"/>
    <property type="evidence" value="ECO:0007669"/>
    <property type="project" value="UniProtKB-KW"/>
</dbReference>
<evidence type="ECO:0000256" key="16">
    <source>
        <dbReference type="SAM" id="SignalP"/>
    </source>
</evidence>
<keyword evidence="10 15" id="KW-0472">Membrane</keyword>
<evidence type="ECO:0000256" key="11">
    <source>
        <dbReference type="ARBA" id="ARBA00023157"/>
    </source>
</evidence>
<keyword evidence="12" id="KW-0449">Lipoprotein</keyword>
<feature type="domain" description="CFEM" evidence="17">
    <location>
        <begin position="30"/>
        <end position="90"/>
    </location>
</feature>
<evidence type="ECO:0000256" key="7">
    <source>
        <dbReference type="ARBA" id="ARBA00022692"/>
    </source>
</evidence>
<reference evidence="18 19" key="1">
    <citation type="submission" date="2016-07" db="EMBL/GenBank/DDBJ databases">
        <title>Pervasive Adenine N6-methylation of Active Genes in Fungi.</title>
        <authorList>
            <consortium name="DOE Joint Genome Institute"/>
            <person name="Mondo S.J."/>
            <person name="Dannebaum R.O."/>
            <person name="Kuo R.C."/>
            <person name="Labutti K."/>
            <person name="Haridas S."/>
            <person name="Kuo A."/>
            <person name="Salamov A."/>
            <person name="Ahrendt S.R."/>
            <person name="Lipzen A."/>
            <person name="Sullivan W."/>
            <person name="Andreopoulos W.B."/>
            <person name="Clum A."/>
            <person name="Lindquist E."/>
            <person name="Daum C."/>
            <person name="Ramamoorthy G.K."/>
            <person name="Gryganskyi A."/>
            <person name="Culley D."/>
            <person name="Magnuson J.K."/>
            <person name="James T.Y."/>
            <person name="O'Malley M.A."/>
            <person name="Stajich J.E."/>
            <person name="Spatafora J.W."/>
            <person name="Visel A."/>
            <person name="Grigoriev I.V."/>
        </authorList>
    </citation>
    <scope>NUCLEOTIDE SEQUENCE [LARGE SCALE GENOMIC DNA]</scope>
    <source>
        <strain evidence="18 19">CBS 115471</strain>
    </source>
</reference>
<keyword evidence="9 15" id="KW-1133">Transmembrane helix</keyword>
<feature type="transmembrane region" description="Helical" evidence="15">
    <location>
        <begin position="317"/>
        <end position="336"/>
    </location>
</feature>
<dbReference type="InterPro" id="IPR049326">
    <property type="entry name" value="Rhodopsin_dom_fungi"/>
</dbReference>
<keyword evidence="19" id="KW-1185">Reference proteome</keyword>
<evidence type="ECO:0000256" key="12">
    <source>
        <dbReference type="ARBA" id="ARBA00023288"/>
    </source>
</evidence>
<keyword evidence="11" id="KW-1015">Disulfide bond</keyword>
<dbReference type="PROSITE" id="PS51257">
    <property type="entry name" value="PROKAR_LIPOPROTEIN"/>
    <property type="match status" value="1"/>
</dbReference>
<comment type="caution">
    <text evidence="18">The sequence shown here is derived from an EMBL/GenBank/DDBJ whole genome shotgun (WGS) entry which is preliminary data.</text>
</comment>